<dbReference type="EMBL" id="PFFQ01000018">
    <property type="protein sequence ID" value="PIW17937.1"/>
    <property type="molecule type" value="Genomic_DNA"/>
</dbReference>
<dbReference type="SUPFAM" id="SSF55073">
    <property type="entry name" value="Nucleotide cyclase"/>
    <property type="match status" value="1"/>
</dbReference>
<accession>A0A2M7G797</accession>
<evidence type="ECO:0000313" key="3">
    <source>
        <dbReference type="Proteomes" id="UP000231019"/>
    </source>
</evidence>
<organism evidence="2 3">
    <name type="scientific">bacterium (Candidatus Blackallbacteria) CG17_big_fil_post_rev_8_21_14_2_50_48_46</name>
    <dbReference type="NCBI Taxonomy" id="2014261"/>
    <lineage>
        <taxon>Bacteria</taxon>
        <taxon>Candidatus Blackallbacteria</taxon>
    </lineage>
</organism>
<dbReference type="InterPro" id="IPR045983">
    <property type="entry name" value="GUC-dom-containing_N"/>
</dbReference>
<feature type="domain" description="Guanylate cyclase" evidence="1">
    <location>
        <begin position="196"/>
        <end position="306"/>
    </location>
</feature>
<dbReference type="Proteomes" id="UP000231019">
    <property type="component" value="Unassembled WGS sequence"/>
</dbReference>
<gene>
    <name evidence="2" type="ORF">COW36_06965</name>
</gene>
<reference evidence="2 3" key="1">
    <citation type="submission" date="2017-09" db="EMBL/GenBank/DDBJ databases">
        <title>Depth-based differentiation of microbial function through sediment-hosted aquifers and enrichment of novel symbionts in the deep terrestrial subsurface.</title>
        <authorList>
            <person name="Probst A.J."/>
            <person name="Ladd B."/>
            <person name="Jarett J.K."/>
            <person name="Geller-Mcgrath D.E."/>
            <person name="Sieber C.M."/>
            <person name="Emerson J.B."/>
            <person name="Anantharaman K."/>
            <person name="Thomas B.C."/>
            <person name="Malmstrom R."/>
            <person name="Stieglmeier M."/>
            <person name="Klingl A."/>
            <person name="Woyke T."/>
            <person name="Ryan C.M."/>
            <person name="Banfield J.F."/>
        </authorList>
    </citation>
    <scope>NUCLEOTIDE SEQUENCE [LARGE SCALE GENOMIC DNA]</scope>
    <source>
        <strain evidence="2">CG17_big_fil_post_rev_8_21_14_2_50_48_46</strain>
    </source>
</reference>
<evidence type="ECO:0000313" key="2">
    <source>
        <dbReference type="EMBL" id="PIW17937.1"/>
    </source>
</evidence>
<dbReference type="Pfam" id="PF19363">
    <property type="entry name" value="DUF5939"/>
    <property type="match status" value="1"/>
</dbReference>
<dbReference type="Gene3D" id="3.30.70.1230">
    <property type="entry name" value="Nucleotide cyclase"/>
    <property type="match status" value="1"/>
</dbReference>
<proteinExistence type="predicted"/>
<evidence type="ECO:0000259" key="1">
    <source>
        <dbReference type="Pfam" id="PF19363"/>
    </source>
</evidence>
<name>A0A2M7G797_9BACT</name>
<dbReference type="AlphaFoldDB" id="A0A2M7G797"/>
<dbReference type="SUPFAM" id="SSF55961">
    <property type="entry name" value="Bet v1-like"/>
    <property type="match status" value="1"/>
</dbReference>
<sequence>MNASLNILDQGEALERMRSQAKTQEKSLILNFSPETLWPLVSNTDLLNQKIGLQATQNSFAPLEQGGSLMAVETKAAGLKQIYQELPFEWLEPHFLTVERVYQQGLFKYLRFTILLEAQAEATRLTCRIDYLPAAPDLLLAPAVKENLSKMVHFWEQIGSALENGARGVEVFFDSQQPKQKEYQTLVSRWQKLAPESPVPEPLARFLLFAPERYAGRIRPFELAQFYCLDSLETLRFCLKATWAGDLHLRWDLRCPGCKGPKENSLHLENVVHQAYCPSCAAGYQIGFDQNLELSFFPDSRLRQLEEEHFCAGSPANTPHLAGQLNLWPLQEREVKLDLMPGEYLVNSLSARGELILRVSEQGLSSSVLNLDEEWSEALIELSPRASLRLKNGKPYFRNLQIEKTDWDAQVCSAALVSSLQDFRDLFALEAPVASLPLSRLTVLECEWLSPDLTLAPEELQEILGLVIQERDGALVNTCELKARAVFQDPLDAIRAIWSLQQRLQTLNHGLQDSEALGFKAGIAEGVCETWTHEGHLDYQGEAVEWAGFQRDLAQSGEVVIDAALFNDADLQWFLYRVRAQVKACLLPLENQESLTVFTIRFQGGQA</sequence>
<protein>
    <recommendedName>
        <fullName evidence="1">Guanylate cyclase domain-containing protein</fullName>
    </recommendedName>
</protein>
<comment type="caution">
    <text evidence="2">The sequence shown here is derived from an EMBL/GenBank/DDBJ whole genome shotgun (WGS) entry which is preliminary data.</text>
</comment>
<dbReference type="InterPro" id="IPR029787">
    <property type="entry name" value="Nucleotide_cyclase"/>
</dbReference>